<organism evidence="1 2">
    <name type="scientific">Brachionus plicatilis</name>
    <name type="common">Marine rotifer</name>
    <name type="synonym">Brachionus muelleri</name>
    <dbReference type="NCBI Taxonomy" id="10195"/>
    <lineage>
        <taxon>Eukaryota</taxon>
        <taxon>Metazoa</taxon>
        <taxon>Spiralia</taxon>
        <taxon>Gnathifera</taxon>
        <taxon>Rotifera</taxon>
        <taxon>Eurotatoria</taxon>
        <taxon>Monogononta</taxon>
        <taxon>Pseudotrocha</taxon>
        <taxon>Ploima</taxon>
        <taxon>Brachionidae</taxon>
        <taxon>Brachionus</taxon>
    </lineage>
</organism>
<accession>A0A3M7RPX2</accession>
<evidence type="ECO:0000313" key="1">
    <source>
        <dbReference type="EMBL" id="RNA25606.1"/>
    </source>
</evidence>
<dbReference type="AlphaFoldDB" id="A0A3M7RPX2"/>
<proteinExistence type="predicted"/>
<gene>
    <name evidence="1" type="ORF">BpHYR1_011878</name>
</gene>
<evidence type="ECO:0000313" key="2">
    <source>
        <dbReference type="Proteomes" id="UP000276133"/>
    </source>
</evidence>
<protein>
    <submittedName>
        <fullName evidence="1">Uncharacterized protein</fullName>
    </submittedName>
</protein>
<comment type="caution">
    <text evidence="1">The sequence shown here is derived from an EMBL/GenBank/DDBJ whole genome shotgun (WGS) entry which is preliminary data.</text>
</comment>
<dbReference type="Proteomes" id="UP000276133">
    <property type="component" value="Unassembled WGS sequence"/>
</dbReference>
<name>A0A3M7RPX2_BRAPC</name>
<sequence>MFELINNLSLEPLEITRSSEIPDHYFNLSTIYFLNFGYHCPKKISLELQFHHVRSVSNLKNLEIKASNESNNRSKCDKNIFKKLNYIINSRKNSKISTTLKKLKPINNPITPPRFEIKLINKIAGFSVISVIDPVLK</sequence>
<dbReference type="EMBL" id="REGN01002895">
    <property type="protein sequence ID" value="RNA25606.1"/>
    <property type="molecule type" value="Genomic_DNA"/>
</dbReference>
<keyword evidence="2" id="KW-1185">Reference proteome</keyword>
<reference evidence="1 2" key="1">
    <citation type="journal article" date="2018" name="Sci. Rep.">
        <title>Genomic signatures of local adaptation to the degree of environmental predictability in rotifers.</title>
        <authorList>
            <person name="Franch-Gras L."/>
            <person name="Hahn C."/>
            <person name="Garcia-Roger E.M."/>
            <person name="Carmona M.J."/>
            <person name="Serra M."/>
            <person name="Gomez A."/>
        </authorList>
    </citation>
    <scope>NUCLEOTIDE SEQUENCE [LARGE SCALE GENOMIC DNA]</scope>
    <source>
        <strain evidence="1">HYR1</strain>
    </source>
</reference>